<dbReference type="GO" id="GO:0019120">
    <property type="term" value="F:hydrolase activity, acting on acid halide bonds, in C-halide compounds"/>
    <property type="evidence" value="ECO:0007669"/>
    <property type="project" value="InterPro"/>
</dbReference>
<proteinExistence type="predicted"/>
<dbReference type="Gene3D" id="3.40.50.1000">
    <property type="entry name" value="HAD superfamily/HAD-like"/>
    <property type="match status" value="1"/>
</dbReference>
<dbReference type="InterPro" id="IPR006439">
    <property type="entry name" value="HAD-SF_hydro_IA"/>
</dbReference>
<dbReference type="EMBL" id="LPUX01000061">
    <property type="protein sequence ID" value="OAP38482.1"/>
    <property type="molecule type" value="Genomic_DNA"/>
</dbReference>
<keyword evidence="3" id="KW-1185">Reference proteome</keyword>
<dbReference type="InterPro" id="IPR051540">
    <property type="entry name" value="S-2-haloacid_dehalogenase"/>
</dbReference>
<keyword evidence="1" id="KW-0378">Hydrolase</keyword>
<gene>
    <name evidence="2" type="ORF">AU381_23260</name>
</gene>
<organism evidence="2 3">
    <name type="scientific">Sinorhizobium glycinis</name>
    <dbReference type="NCBI Taxonomy" id="1472378"/>
    <lineage>
        <taxon>Bacteria</taxon>
        <taxon>Pseudomonadati</taxon>
        <taxon>Pseudomonadota</taxon>
        <taxon>Alphaproteobacteria</taxon>
        <taxon>Hyphomicrobiales</taxon>
        <taxon>Rhizobiaceae</taxon>
        <taxon>Sinorhizobium/Ensifer group</taxon>
        <taxon>Sinorhizobium</taxon>
    </lineage>
</organism>
<dbReference type="InterPro" id="IPR006328">
    <property type="entry name" value="2-HAD"/>
</dbReference>
<evidence type="ECO:0000256" key="1">
    <source>
        <dbReference type="ARBA" id="ARBA00022801"/>
    </source>
</evidence>
<dbReference type="OrthoDB" id="9785638at2"/>
<evidence type="ECO:0000313" key="3">
    <source>
        <dbReference type="Proteomes" id="UP000094025"/>
    </source>
</evidence>
<dbReference type="PANTHER" id="PTHR43316:SF3">
    <property type="entry name" value="HALOACID DEHALOGENASE, TYPE II (AFU_ORTHOLOGUE AFUA_2G07750)-RELATED"/>
    <property type="match status" value="1"/>
</dbReference>
<dbReference type="NCBIfam" id="TIGR01428">
    <property type="entry name" value="HAD_type_II"/>
    <property type="match status" value="1"/>
</dbReference>
<dbReference type="PANTHER" id="PTHR43316">
    <property type="entry name" value="HYDROLASE, HALOACID DELAHOGENASE-RELATED"/>
    <property type="match status" value="1"/>
</dbReference>
<dbReference type="CDD" id="cd02588">
    <property type="entry name" value="HAD_L2-DEX"/>
    <property type="match status" value="1"/>
</dbReference>
<dbReference type="AlphaFoldDB" id="A0A178XUN6"/>
<accession>A0A178XUN6</accession>
<dbReference type="NCBIfam" id="TIGR01493">
    <property type="entry name" value="HAD-SF-IA-v2"/>
    <property type="match status" value="1"/>
</dbReference>
<dbReference type="InterPro" id="IPR023214">
    <property type="entry name" value="HAD_sf"/>
</dbReference>
<dbReference type="Proteomes" id="UP000094025">
    <property type="component" value="Unassembled WGS sequence"/>
</dbReference>
<dbReference type="SUPFAM" id="SSF56784">
    <property type="entry name" value="HAD-like"/>
    <property type="match status" value="1"/>
</dbReference>
<dbReference type="Pfam" id="PF00702">
    <property type="entry name" value="Hydrolase"/>
    <property type="match status" value="1"/>
</dbReference>
<dbReference type="STRING" id="1472378.AU381_23260"/>
<reference evidence="2 3" key="1">
    <citation type="journal article" date="2016" name="Int. J. Syst. Evol. Microbiol.">
        <title>Ensifer glycinis sp. nov., an novel rhizobial species associated with Glycine spp.</title>
        <authorList>
            <person name="Yan H."/>
            <person name="Yan J."/>
            <person name="Sui X.H."/>
            <person name="Wang E.T."/>
            <person name="Chen W.X."/>
            <person name="Zhang X.X."/>
            <person name="Chen W.F."/>
        </authorList>
    </citation>
    <scope>NUCLEOTIDE SEQUENCE [LARGE SCALE GENOMIC DNA]</scope>
    <source>
        <strain evidence="2 3">CCBAU 23380</strain>
    </source>
</reference>
<comment type="caution">
    <text evidence="2">The sequence shown here is derived from an EMBL/GenBank/DDBJ whole genome shotgun (WGS) entry which is preliminary data.</text>
</comment>
<protein>
    <submittedName>
        <fullName evidence="2">Haloacid dehalogenase</fullName>
    </submittedName>
</protein>
<name>A0A178XUN6_9HYPH</name>
<sequence>MERDFSEVKMLGFDVFGTVVDWRSGVARAVAPFLEARHIVIPPAEFADRWRALYEPAMESVRSGKRPWVPLNELNLENLVAALAEVGLDVAALPMEELEEINKAWERLDPWPDSIEGLTRLKSKYKLAPISNGDIGGMTNLARFAGLPWDMMLGAEVTRTYKPQLATYIGSARKAGLEPGQVAMVAAHNYDLAAARRAGLKTVFITRATEHGPGQKTDLQADSDWDVVGNDLVAVAQALGC</sequence>
<dbReference type="InterPro" id="IPR036412">
    <property type="entry name" value="HAD-like_sf"/>
</dbReference>
<evidence type="ECO:0000313" key="2">
    <source>
        <dbReference type="EMBL" id="OAP38482.1"/>
    </source>
</evidence>
<dbReference type="Gene3D" id="1.10.150.750">
    <property type="match status" value="1"/>
</dbReference>